<feature type="compositionally biased region" description="Polar residues" evidence="1">
    <location>
        <begin position="347"/>
        <end position="358"/>
    </location>
</feature>
<dbReference type="InterPro" id="IPR004148">
    <property type="entry name" value="BAR_dom"/>
</dbReference>
<protein>
    <recommendedName>
        <fullName evidence="2">BAR domain-containing protein</fullName>
    </recommendedName>
</protein>
<sequence length="412" mass="45446">MNFTKKIDRAFQWAGEKMGAEAKTTHSEEFQMLETEMALRNDGIERLHRSMAVYTKWLGRHCDANEDKDRTTPAAFMARTMATHGDDFEPDSEFGNGLASIGRANMHIAELHETYTAQVSAVWFEHLEQTLAIMKEYTAARKKLESRRLALDASTTKLQKARRDDVRTEEEVRINRAKFEESSEDVLRRMQDVKEAEPDSVGALASLLDAELEYHERSAEELRRVRQNWSGAGAAAPAPMRSSPPPKPSRRNSLLSRTNTSRSWQEPHHNAVYEDAEPPIPARIPIRSAATSRAPPPPPQPARPTIARATTYDTRGNSLTPRGSMTPLARIATDSSAYGRDDVFSDDASTVGSGSASSDHGERSASPATSYGSLSRTSSAMGTIGKKAPPPPPPNRAKKPAPPVPRREAVGY</sequence>
<dbReference type="Pfam" id="PF03114">
    <property type="entry name" value="BAR"/>
    <property type="match status" value="1"/>
</dbReference>
<dbReference type="SMART" id="SM00721">
    <property type="entry name" value="BAR"/>
    <property type="match status" value="1"/>
</dbReference>
<organism evidence="3 4">
    <name type="scientific">Stachybotrys elegans</name>
    <dbReference type="NCBI Taxonomy" id="80388"/>
    <lineage>
        <taxon>Eukaryota</taxon>
        <taxon>Fungi</taxon>
        <taxon>Dikarya</taxon>
        <taxon>Ascomycota</taxon>
        <taxon>Pezizomycotina</taxon>
        <taxon>Sordariomycetes</taxon>
        <taxon>Hypocreomycetidae</taxon>
        <taxon>Hypocreales</taxon>
        <taxon>Stachybotryaceae</taxon>
        <taxon>Stachybotrys</taxon>
    </lineage>
</organism>
<comment type="caution">
    <text evidence="3">The sequence shown here is derived from an EMBL/GenBank/DDBJ whole genome shotgun (WGS) entry which is preliminary data.</text>
</comment>
<accession>A0A8K0SJP5</accession>
<dbReference type="Gene3D" id="1.20.1270.60">
    <property type="entry name" value="Arfaptin homology (AH) domain/BAR domain"/>
    <property type="match status" value="1"/>
</dbReference>
<feature type="compositionally biased region" description="Low complexity" evidence="1">
    <location>
        <begin position="230"/>
        <end position="241"/>
    </location>
</feature>
<dbReference type="OrthoDB" id="14167at2759"/>
<dbReference type="PROSITE" id="PS51021">
    <property type="entry name" value="BAR"/>
    <property type="match status" value="1"/>
</dbReference>
<keyword evidence="4" id="KW-1185">Reference proteome</keyword>
<gene>
    <name evidence="3" type="ORF">B0I35DRAFT_357287</name>
</gene>
<evidence type="ECO:0000313" key="3">
    <source>
        <dbReference type="EMBL" id="KAH7311464.1"/>
    </source>
</evidence>
<evidence type="ECO:0000313" key="4">
    <source>
        <dbReference type="Proteomes" id="UP000813444"/>
    </source>
</evidence>
<dbReference type="InterPro" id="IPR027267">
    <property type="entry name" value="AH/BAR_dom_sf"/>
</dbReference>
<feature type="compositionally biased region" description="Polar residues" evidence="1">
    <location>
        <begin position="312"/>
        <end position="323"/>
    </location>
</feature>
<dbReference type="SUPFAM" id="SSF103657">
    <property type="entry name" value="BAR/IMD domain-like"/>
    <property type="match status" value="1"/>
</dbReference>
<dbReference type="Proteomes" id="UP000813444">
    <property type="component" value="Unassembled WGS sequence"/>
</dbReference>
<evidence type="ECO:0000259" key="2">
    <source>
        <dbReference type="PROSITE" id="PS51021"/>
    </source>
</evidence>
<reference evidence="3" key="1">
    <citation type="journal article" date="2021" name="Nat. Commun.">
        <title>Genetic determinants of endophytism in the Arabidopsis root mycobiome.</title>
        <authorList>
            <person name="Mesny F."/>
            <person name="Miyauchi S."/>
            <person name="Thiergart T."/>
            <person name="Pickel B."/>
            <person name="Atanasova L."/>
            <person name="Karlsson M."/>
            <person name="Huettel B."/>
            <person name="Barry K.W."/>
            <person name="Haridas S."/>
            <person name="Chen C."/>
            <person name="Bauer D."/>
            <person name="Andreopoulos W."/>
            <person name="Pangilinan J."/>
            <person name="LaButti K."/>
            <person name="Riley R."/>
            <person name="Lipzen A."/>
            <person name="Clum A."/>
            <person name="Drula E."/>
            <person name="Henrissat B."/>
            <person name="Kohler A."/>
            <person name="Grigoriev I.V."/>
            <person name="Martin F.M."/>
            <person name="Hacquard S."/>
        </authorList>
    </citation>
    <scope>NUCLEOTIDE SEQUENCE</scope>
    <source>
        <strain evidence="3">MPI-CAGE-CH-0235</strain>
    </source>
</reference>
<name>A0A8K0SJP5_9HYPO</name>
<proteinExistence type="predicted"/>
<dbReference type="EMBL" id="JAGPNK010000011">
    <property type="protein sequence ID" value="KAH7311464.1"/>
    <property type="molecule type" value="Genomic_DNA"/>
</dbReference>
<feature type="region of interest" description="Disordered" evidence="1">
    <location>
        <begin position="230"/>
        <end position="412"/>
    </location>
</feature>
<feature type="compositionally biased region" description="Pro residues" evidence="1">
    <location>
        <begin position="388"/>
        <end position="404"/>
    </location>
</feature>
<dbReference type="AlphaFoldDB" id="A0A8K0SJP5"/>
<feature type="domain" description="BAR" evidence="2">
    <location>
        <begin position="15"/>
        <end position="238"/>
    </location>
</feature>
<evidence type="ECO:0000256" key="1">
    <source>
        <dbReference type="SAM" id="MobiDB-lite"/>
    </source>
</evidence>
<feature type="compositionally biased region" description="Low complexity" evidence="1">
    <location>
        <begin position="283"/>
        <end position="293"/>
    </location>
</feature>
<dbReference type="GO" id="GO:0005737">
    <property type="term" value="C:cytoplasm"/>
    <property type="evidence" value="ECO:0007669"/>
    <property type="project" value="InterPro"/>
</dbReference>
<feature type="compositionally biased region" description="Polar residues" evidence="1">
    <location>
        <begin position="366"/>
        <end position="381"/>
    </location>
</feature>